<dbReference type="AlphaFoldDB" id="A0AAD5QBK7"/>
<dbReference type="InterPro" id="IPR000261">
    <property type="entry name" value="EH_dom"/>
</dbReference>
<dbReference type="PANTHER" id="PTHR11216">
    <property type="entry name" value="EH DOMAIN"/>
    <property type="match status" value="1"/>
</dbReference>
<gene>
    <name evidence="3" type="ORF">P43SY_009753</name>
</gene>
<feature type="region of interest" description="Disordered" evidence="1">
    <location>
        <begin position="350"/>
        <end position="371"/>
    </location>
</feature>
<keyword evidence="4" id="KW-1185">Reference proteome</keyword>
<dbReference type="PANTHER" id="PTHR11216:SF174">
    <property type="entry name" value="GH06923P"/>
    <property type="match status" value="1"/>
</dbReference>
<dbReference type="GO" id="GO:0005886">
    <property type="term" value="C:plasma membrane"/>
    <property type="evidence" value="ECO:0007669"/>
    <property type="project" value="TreeGrafter"/>
</dbReference>
<name>A0AAD5QBK7_PYTIN</name>
<feature type="domain" description="EH" evidence="2">
    <location>
        <begin position="12"/>
        <end position="106"/>
    </location>
</feature>
<comment type="caution">
    <text evidence="3">The sequence shown here is derived from an EMBL/GenBank/DDBJ whole genome shotgun (WGS) entry which is preliminary data.</text>
</comment>
<dbReference type="InterPro" id="IPR011992">
    <property type="entry name" value="EF-hand-dom_pair"/>
</dbReference>
<dbReference type="Proteomes" id="UP001209570">
    <property type="component" value="Unassembled WGS sequence"/>
</dbReference>
<feature type="region of interest" description="Disordered" evidence="1">
    <location>
        <begin position="306"/>
        <end position="327"/>
    </location>
</feature>
<dbReference type="CDD" id="cd00052">
    <property type="entry name" value="EH"/>
    <property type="match status" value="1"/>
</dbReference>
<dbReference type="Gene3D" id="1.10.238.10">
    <property type="entry name" value="EF-hand"/>
    <property type="match status" value="2"/>
</dbReference>
<dbReference type="GO" id="GO:0005737">
    <property type="term" value="C:cytoplasm"/>
    <property type="evidence" value="ECO:0007669"/>
    <property type="project" value="TreeGrafter"/>
</dbReference>
<proteinExistence type="predicted"/>
<sequence length="371" mass="39750">MTSRALPLSPEHRALYERLFLAADCDRRQRIEGAQAVAFFGRSGLPVPTLKQIWTLSDARQQRFLERDDFFTALRLVALAQQGHDVMALGVLERTASMQLPPPQFNEEPLDASHFGMSDADESRYQAIFHTMGRDNEGCTPLSAAMELWAKSGLSHQELEELNLLVKSAGVQPRSDQVSDAEFAVAMHLIVCRTKRATAPSMGDFGSFEAAPSSTGGGSASGSRGASFTATSSGAADGFGSVDTTTEVRSGSFEASATTPSMGDFGSFEATPSSVGASADAEVLNVVASVVVSACDEEFDFDKALQESRESSARNLKPKSALDSDFEDYERVSVSEVAKEVEDLLGVAADGDPSHTFTLEEVDQELNSTFS</sequence>
<organism evidence="3 4">
    <name type="scientific">Pythium insidiosum</name>
    <name type="common">Pythiosis disease agent</name>
    <dbReference type="NCBI Taxonomy" id="114742"/>
    <lineage>
        <taxon>Eukaryota</taxon>
        <taxon>Sar</taxon>
        <taxon>Stramenopiles</taxon>
        <taxon>Oomycota</taxon>
        <taxon>Peronosporomycetes</taxon>
        <taxon>Pythiales</taxon>
        <taxon>Pythiaceae</taxon>
        <taxon>Pythium</taxon>
    </lineage>
</organism>
<dbReference type="Pfam" id="PF12763">
    <property type="entry name" value="EH"/>
    <property type="match status" value="1"/>
</dbReference>
<evidence type="ECO:0000313" key="3">
    <source>
        <dbReference type="EMBL" id="KAJ0406642.1"/>
    </source>
</evidence>
<protein>
    <recommendedName>
        <fullName evidence="2">EH domain-containing protein</fullName>
    </recommendedName>
</protein>
<dbReference type="SUPFAM" id="SSF47473">
    <property type="entry name" value="EF-hand"/>
    <property type="match status" value="2"/>
</dbReference>
<dbReference type="GO" id="GO:0006897">
    <property type="term" value="P:endocytosis"/>
    <property type="evidence" value="ECO:0007669"/>
    <property type="project" value="TreeGrafter"/>
</dbReference>
<accession>A0AAD5QBK7</accession>
<dbReference type="PROSITE" id="PS50031">
    <property type="entry name" value="EH"/>
    <property type="match status" value="1"/>
</dbReference>
<evidence type="ECO:0000256" key="1">
    <source>
        <dbReference type="SAM" id="MobiDB-lite"/>
    </source>
</evidence>
<dbReference type="GO" id="GO:0016197">
    <property type="term" value="P:endosomal transport"/>
    <property type="evidence" value="ECO:0007669"/>
    <property type="project" value="TreeGrafter"/>
</dbReference>
<evidence type="ECO:0000313" key="4">
    <source>
        <dbReference type="Proteomes" id="UP001209570"/>
    </source>
</evidence>
<dbReference type="EMBL" id="JAKCXM010000030">
    <property type="protein sequence ID" value="KAJ0406642.1"/>
    <property type="molecule type" value="Genomic_DNA"/>
</dbReference>
<reference evidence="3" key="1">
    <citation type="submission" date="2021-12" db="EMBL/GenBank/DDBJ databases">
        <title>Prjna785345.</title>
        <authorList>
            <person name="Rujirawat T."/>
            <person name="Krajaejun T."/>
        </authorList>
    </citation>
    <scope>NUCLEOTIDE SEQUENCE</scope>
    <source>
        <strain evidence="3">Pi057C3</strain>
    </source>
</reference>
<dbReference type="SMART" id="SM00027">
    <property type="entry name" value="EH"/>
    <property type="match status" value="1"/>
</dbReference>
<evidence type="ECO:0000259" key="2">
    <source>
        <dbReference type="PROSITE" id="PS50031"/>
    </source>
</evidence>